<name>A0A3N4J4Z9_9PEZI</name>
<proteinExistence type="predicted"/>
<reference evidence="2 3" key="1">
    <citation type="journal article" date="2018" name="Nat. Ecol. Evol.">
        <title>Pezizomycetes genomes reveal the molecular basis of ectomycorrhizal truffle lifestyle.</title>
        <authorList>
            <person name="Murat C."/>
            <person name="Payen T."/>
            <person name="Noel B."/>
            <person name="Kuo A."/>
            <person name="Morin E."/>
            <person name="Chen J."/>
            <person name="Kohler A."/>
            <person name="Krizsan K."/>
            <person name="Balestrini R."/>
            <person name="Da Silva C."/>
            <person name="Montanini B."/>
            <person name="Hainaut M."/>
            <person name="Levati E."/>
            <person name="Barry K.W."/>
            <person name="Belfiori B."/>
            <person name="Cichocki N."/>
            <person name="Clum A."/>
            <person name="Dockter R.B."/>
            <person name="Fauchery L."/>
            <person name="Guy J."/>
            <person name="Iotti M."/>
            <person name="Le Tacon F."/>
            <person name="Lindquist E.A."/>
            <person name="Lipzen A."/>
            <person name="Malagnac F."/>
            <person name="Mello A."/>
            <person name="Molinier V."/>
            <person name="Miyauchi S."/>
            <person name="Poulain J."/>
            <person name="Riccioni C."/>
            <person name="Rubini A."/>
            <person name="Sitrit Y."/>
            <person name="Splivallo R."/>
            <person name="Traeger S."/>
            <person name="Wang M."/>
            <person name="Zifcakova L."/>
            <person name="Wipf D."/>
            <person name="Zambonelli A."/>
            <person name="Paolocci F."/>
            <person name="Nowrousian M."/>
            <person name="Ottonello S."/>
            <person name="Baldrian P."/>
            <person name="Spatafora J.W."/>
            <person name="Henrissat B."/>
            <person name="Nagy L.G."/>
            <person name="Aury J.M."/>
            <person name="Wincker P."/>
            <person name="Grigoriev I.V."/>
            <person name="Bonfante P."/>
            <person name="Martin F.M."/>
        </authorList>
    </citation>
    <scope>NUCLEOTIDE SEQUENCE [LARGE SCALE GENOMIC DNA]</scope>
    <source>
        <strain evidence="2 3">120613-1</strain>
    </source>
</reference>
<sequence>MANQLDPHHLVALMCYEFRSGQDGSARRLDPRSDLTSGIVGRYGTNVRTRPVMDALAHISVSHPYSQVVAIALQLKPGTKEIRLTIAENQDVGDSLVNHLYNIWGKLQALSDEYAGQRAEAWDGNQRTEELDEDPMLSPEIPLEVGQPLKIEIFRDVYHYCLEKQMKRVKKHRTGVGLGGFEQNLSEAVVALVLALELVFKLPEKQLTDGEWEEVYWQSMTANEEAKLVLADSHGLGCENLARELKGDLPGDPFQLQRALEKLISLPHHIESLFGFAHSPRLRSALQYHMTICAVLGQAQIVKLPTSREKWKSFLEDACDEHNRWQGKDAVKLFQKFGLWERECPVHCECGLIQYLQTKHCDSWDNVPAFSYIGVSKLSCSACRVWIEAFNELGGPKFYSRGSHGKWYWPWGMPMAEGPLKEKMTEKVLDEYITQLEEKGKIKKRAGSDGSGAIPSGAEHKISITRSQSAKARGDAAVQESGGDLRGFLKARVPRLVG</sequence>
<dbReference type="EMBL" id="ML120490">
    <property type="protein sequence ID" value="RPA91671.1"/>
    <property type="molecule type" value="Genomic_DNA"/>
</dbReference>
<evidence type="ECO:0000313" key="2">
    <source>
        <dbReference type="EMBL" id="RPA91671.1"/>
    </source>
</evidence>
<keyword evidence="3" id="KW-1185">Reference proteome</keyword>
<organism evidence="2 3">
    <name type="scientific">Choiromyces venosus 120613-1</name>
    <dbReference type="NCBI Taxonomy" id="1336337"/>
    <lineage>
        <taxon>Eukaryota</taxon>
        <taxon>Fungi</taxon>
        <taxon>Dikarya</taxon>
        <taxon>Ascomycota</taxon>
        <taxon>Pezizomycotina</taxon>
        <taxon>Pezizomycetes</taxon>
        <taxon>Pezizales</taxon>
        <taxon>Tuberaceae</taxon>
        <taxon>Choiromyces</taxon>
    </lineage>
</organism>
<protein>
    <submittedName>
        <fullName evidence="2">Uncharacterized protein</fullName>
    </submittedName>
</protein>
<dbReference type="InterPro" id="IPR027796">
    <property type="entry name" value="OTT_1508_deam-like"/>
</dbReference>
<accession>A0A3N4J4Z9</accession>
<dbReference type="OrthoDB" id="5308969at2759"/>
<gene>
    <name evidence="2" type="ORF">L873DRAFT_1794729</name>
</gene>
<feature type="region of interest" description="Disordered" evidence="1">
    <location>
        <begin position="443"/>
        <end position="481"/>
    </location>
</feature>
<dbReference type="AlphaFoldDB" id="A0A3N4J4Z9"/>
<dbReference type="Pfam" id="PF14441">
    <property type="entry name" value="OTT_1508_deam"/>
    <property type="match status" value="1"/>
</dbReference>
<evidence type="ECO:0000313" key="3">
    <source>
        <dbReference type="Proteomes" id="UP000276215"/>
    </source>
</evidence>
<dbReference type="Proteomes" id="UP000276215">
    <property type="component" value="Unassembled WGS sequence"/>
</dbReference>
<evidence type="ECO:0000256" key="1">
    <source>
        <dbReference type="SAM" id="MobiDB-lite"/>
    </source>
</evidence>